<dbReference type="AlphaFoldDB" id="A0AAN8ATM6"/>
<evidence type="ECO:0000256" key="8">
    <source>
        <dbReference type="ARBA" id="ARBA00023180"/>
    </source>
</evidence>
<dbReference type="PROSITE" id="PS50240">
    <property type="entry name" value="TRYPSIN_DOM"/>
    <property type="match status" value="1"/>
</dbReference>
<keyword evidence="8" id="KW-0325">Glycoprotein</keyword>
<evidence type="ECO:0000256" key="1">
    <source>
        <dbReference type="ARBA" id="ARBA00004613"/>
    </source>
</evidence>
<accession>A0AAN8ATM6</accession>
<evidence type="ECO:0000256" key="5">
    <source>
        <dbReference type="ARBA" id="ARBA00022801"/>
    </source>
</evidence>
<evidence type="ECO:0000256" key="6">
    <source>
        <dbReference type="ARBA" id="ARBA00022825"/>
    </source>
</evidence>
<keyword evidence="3" id="KW-0645">Protease</keyword>
<keyword evidence="2" id="KW-0964">Secreted</keyword>
<evidence type="ECO:0000259" key="11">
    <source>
        <dbReference type="PROSITE" id="PS50240"/>
    </source>
</evidence>
<proteinExistence type="predicted"/>
<sequence length="116" mass="12714">MNVPILPNAECSRRSGFNFTDNMLCAGYLQGQADGCRGDDGAPLVTLYGHTHFLSGVVGWGRGCQHPGYYGVYAKMANFVEWVEETMKNPPTETPPTGRHLDVTQQKPGQTIIHGF</sequence>
<keyword evidence="4" id="KW-0732">Signal</keyword>
<keyword evidence="5" id="KW-0378">Hydrolase</keyword>
<dbReference type="InterPro" id="IPR001254">
    <property type="entry name" value="Trypsin_dom"/>
</dbReference>
<gene>
    <name evidence="12" type="ORF">CesoFtcFv8_027301</name>
</gene>
<name>A0AAN8ATM6_9TELE</name>
<dbReference type="EMBL" id="JAULUE010002069">
    <property type="protein sequence ID" value="KAK5874736.1"/>
    <property type="molecule type" value="Genomic_DNA"/>
</dbReference>
<dbReference type="Proteomes" id="UP001335648">
    <property type="component" value="Unassembled WGS sequence"/>
</dbReference>
<evidence type="ECO:0000256" key="9">
    <source>
        <dbReference type="ARBA" id="ARBA00036320"/>
    </source>
</evidence>
<dbReference type="PANTHER" id="PTHR24264">
    <property type="entry name" value="TRYPSIN-RELATED"/>
    <property type="match status" value="1"/>
</dbReference>
<dbReference type="PANTHER" id="PTHR24264:SF65">
    <property type="entry name" value="SRCR DOMAIN-CONTAINING PROTEIN"/>
    <property type="match status" value="1"/>
</dbReference>
<dbReference type="SUPFAM" id="SSF50494">
    <property type="entry name" value="Trypsin-like serine proteases"/>
    <property type="match status" value="1"/>
</dbReference>
<comment type="catalytic activity">
    <reaction evidence="9">
        <text>Preferential cleavage: Arg-|-Xaa, Lys-|-Xaa.</text>
        <dbReference type="EC" id="3.4.21.4"/>
    </reaction>
</comment>
<dbReference type="InterPro" id="IPR050127">
    <property type="entry name" value="Serine_Proteases_S1"/>
</dbReference>
<feature type="domain" description="Peptidase S1" evidence="11">
    <location>
        <begin position="1"/>
        <end position="88"/>
    </location>
</feature>
<evidence type="ECO:0000256" key="3">
    <source>
        <dbReference type="ARBA" id="ARBA00022670"/>
    </source>
</evidence>
<dbReference type="GO" id="GO:0006508">
    <property type="term" value="P:proteolysis"/>
    <property type="evidence" value="ECO:0007669"/>
    <property type="project" value="UniProtKB-KW"/>
</dbReference>
<evidence type="ECO:0000256" key="7">
    <source>
        <dbReference type="ARBA" id="ARBA00023157"/>
    </source>
</evidence>
<evidence type="ECO:0000256" key="4">
    <source>
        <dbReference type="ARBA" id="ARBA00022729"/>
    </source>
</evidence>
<keyword evidence="6" id="KW-0720">Serine protease</keyword>
<keyword evidence="7" id="KW-1015">Disulfide bond</keyword>
<evidence type="ECO:0000256" key="2">
    <source>
        <dbReference type="ARBA" id="ARBA00022525"/>
    </source>
</evidence>
<comment type="subcellular location">
    <subcellularLocation>
        <location evidence="1">Secreted</location>
    </subcellularLocation>
</comment>
<evidence type="ECO:0000313" key="12">
    <source>
        <dbReference type="EMBL" id="KAK5874736.1"/>
    </source>
</evidence>
<keyword evidence="13" id="KW-1185">Reference proteome</keyword>
<dbReference type="GO" id="GO:0004252">
    <property type="term" value="F:serine-type endopeptidase activity"/>
    <property type="evidence" value="ECO:0007669"/>
    <property type="project" value="UniProtKB-EC"/>
</dbReference>
<reference evidence="12 13" key="1">
    <citation type="journal article" date="2023" name="Mol. Biol. Evol.">
        <title>Genomics of Secondarily Temperate Adaptation in the Only Non-Antarctic Icefish.</title>
        <authorList>
            <person name="Rivera-Colon A.G."/>
            <person name="Rayamajhi N."/>
            <person name="Minhas B.F."/>
            <person name="Madrigal G."/>
            <person name="Bilyk K.T."/>
            <person name="Yoon V."/>
            <person name="Hune M."/>
            <person name="Gregory S."/>
            <person name="Cheng C.H.C."/>
            <person name="Catchen J.M."/>
        </authorList>
    </citation>
    <scope>NUCLEOTIDE SEQUENCE [LARGE SCALE GENOMIC DNA]</scope>
    <source>
        <strain evidence="12">JC2023a</strain>
    </source>
</reference>
<dbReference type="Gene3D" id="2.40.10.10">
    <property type="entry name" value="Trypsin-like serine proteases"/>
    <property type="match status" value="1"/>
</dbReference>
<evidence type="ECO:0000313" key="13">
    <source>
        <dbReference type="Proteomes" id="UP001335648"/>
    </source>
</evidence>
<dbReference type="InterPro" id="IPR043504">
    <property type="entry name" value="Peptidase_S1_PA_chymotrypsin"/>
</dbReference>
<dbReference type="InterPro" id="IPR009003">
    <property type="entry name" value="Peptidase_S1_PA"/>
</dbReference>
<evidence type="ECO:0000256" key="10">
    <source>
        <dbReference type="ARBA" id="ARBA00038868"/>
    </source>
</evidence>
<dbReference type="GO" id="GO:0005615">
    <property type="term" value="C:extracellular space"/>
    <property type="evidence" value="ECO:0007669"/>
    <property type="project" value="TreeGrafter"/>
</dbReference>
<dbReference type="EC" id="3.4.21.4" evidence="10"/>
<organism evidence="12 13">
    <name type="scientific">Champsocephalus esox</name>
    <name type="common">pike icefish</name>
    <dbReference type="NCBI Taxonomy" id="159716"/>
    <lineage>
        <taxon>Eukaryota</taxon>
        <taxon>Metazoa</taxon>
        <taxon>Chordata</taxon>
        <taxon>Craniata</taxon>
        <taxon>Vertebrata</taxon>
        <taxon>Euteleostomi</taxon>
        <taxon>Actinopterygii</taxon>
        <taxon>Neopterygii</taxon>
        <taxon>Teleostei</taxon>
        <taxon>Neoteleostei</taxon>
        <taxon>Acanthomorphata</taxon>
        <taxon>Eupercaria</taxon>
        <taxon>Perciformes</taxon>
        <taxon>Notothenioidei</taxon>
        <taxon>Channichthyidae</taxon>
        <taxon>Champsocephalus</taxon>
    </lineage>
</organism>
<dbReference type="FunFam" id="2.40.10.10:FF:000054">
    <property type="entry name" value="Complement C1r subcomponent"/>
    <property type="match status" value="1"/>
</dbReference>
<protein>
    <recommendedName>
        <fullName evidence="10">trypsin</fullName>
        <ecNumber evidence="10">3.4.21.4</ecNumber>
    </recommendedName>
</protein>
<comment type="caution">
    <text evidence="12">The sequence shown here is derived from an EMBL/GenBank/DDBJ whole genome shotgun (WGS) entry which is preliminary data.</text>
</comment>
<dbReference type="Pfam" id="PF00089">
    <property type="entry name" value="Trypsin"/>
    <property type="match status" value="1"/>
</dbReference>